<dbReference type="SUPFAM" id="SSF52540">
    <property type="entry name" value="P-loop containing nucleoside triphosphate hydrolases"/>
    <property type="match status" value="1"/>
</dbReference>
<dbReference type="Pfam" id="PF00406">
    <property type="entry name" value="ADK"/>
    <property type="match status" value="1"/>
</dbReference>
<keyword evidence="2" id="KW-0547">Nucleotide-binding</keyword>
<dbReference type="AlphaFoldDB" id="A2D7Y6"/>
<dbReference type="eggNOG" id="KOG3079">
    <property type="taxonomic scope" value="Eukaryota"/>
</dbReference>
<dbReference type="GO" id="GO:0004017">
    <property type="term" value="F:AMP kinase activity"/>
    <property type="evidence" value="ECO:0000318"/>
    <property type="project" value="GO_Central"/>
</dbReference>
<dbReference type="GO" id="GO:0005737">
    <property type="term" value="C:cytoplasm"/>
    <property type="evidence" value="ECO:0000318"/>
    <property type="project" value="GO_Central"/>
</dbReference>
<reference evidence="5" key="2">
    <citation type="journal article" date="2007" name="Science">
        <title>Draft genome sequence of the sexually transmitted pathogen Trichomonas vaginalis.</title>
        <authorList>
            <person name="Carlton J.M."/>
            <person name="Hirt R.P."/>
            <person name="Silva J.C."/>
            <person name="Delcher A.L."/>
            <person name="Schatz M."/>
            <person name="Zhao Q."/>
            <person name="Wortman J.R."/>
            <person name="Bidwell S.L."/>
            <person name="Alsmark U.C.M."/>
            <person name="Besteiro S."/>
            <person name="Sicheritz-Ponten T."/>
            <person name="Noel C.J."/>
            <person name="Dacks J.B."/>
            <person name="Foster P.G."/>
            <person name="Simillion C."/>
            <person name="Van de Peer Y."/>
            <person name="Miranda-Saavedra D."/>
            <person name="Barton G.J."/>
            <person name="Westrop G.D."/>
            <person name="Mueller S."/>
            <person name="Dessi D."/>
            <person name="Fiori P.L."/>
            <person name="Ren Q."/>
            <person name="Paulsen I."/>
            <person name="Zhang H."/>
            <person name="Bastida-Corcuera F.D."/>
            <person name="Simoes-Barbosa A."/>
            <person name="Brown M.T."/>
            <person name="Hayes R.D."/>
            <person name="Mukherjee M."/>
            <person name="Okumura C.Y."/>
            <person name="Schneider R."/>
            <person name="Smith A.J."/>
            <person name="Vanacova S."/>
            <person name="Villalvazo M."/>
            <person name="Haas B.J."/>
            <person name="Pertea M."/>
            <person name="Feldblyum T.V."/>
            <person name="Utterback T.R."/>
            <person name="Shu C.L."/>
            <person name="Osoegawa K."/>
            <person name="de Jong P.J."/>
            <person name="Hrdy I."/>
            <person name="Horvathova L."/>
            <person name="Zubacova Z."/>
            <person name="Dolezal P."/>
            <person name="Malik S.B."/>
            <person name="Logsdon J.M. Jr."/>
            <person name="Henze K."/>
            <person name="Gupta A."/>
            <person name="Wang C.C."/>
            <person name="Dunne R.L."/>
            <person name="Upcroft J.A."/>
            <person name="Upcroft P."/>
            <person name="White O."/>
            <person name="Salzberg S.L."/>
            <person name="Tang P."/>
            <person name="Chiu C.-H."/>
            <person name="Lee Y.-S."/>
            <person name="Embley T.M."/>
            <person name="Coombs G.H."/>
            <person name="Mottram J.C."/>
            <person name="Tachezy J."/>
            <person name="Fraser-Liggett C.M."/>
            <person name="Johnson P.J."/>
        </authorList>
    </citation>
    <scope>NUCLEOTIDE SEQUENCE [LARGE SCALE GENOMIC DNA]</scope>
    <source>
        <strain evidence="5">G3</strain>
    </source>
</reference>
<dbReference type="HAMAP" id="MF_00235">
    <property type="entry name" value="Adenylate_kinase_Adk"/>
    <property type="match status" value="1"/>
</dbReference>
<evidence type="ECO:0000313" key="5">
    <source>
        <dbReference type="EMBL" id="EAY23419.1"/>
    </source>
</evidence>
<dbReference type="InParanoid" id="A2D7Y6"/>
<dbReference type="GO" id="GO:0005829">
    <property type="term" value="C:cytosol"/>
    <property type="evidence" value="ECO:0000318"/>
    <property type="project" value="GO_Central"/>
</dbReference>
<proteinExistence type="inferred from homology"/>
<dbReference type="PRINTS" id="PR00094">
    <property type="entry name" value="ADENYLTKNASE"/>
</dbReference>
<accession>A2D7Y6</accession>
<dbReference type="GO" id="GO:0005524">
    <property type="term" value="F:ATP binding"/>
    <property type="evidence" value="ECO:0007669"/>
    <property type="project" value="InterPro"/>
</dbReference>
<dbReference type="SMR" id="A2D7Y6"/>
<dbReference type="KEGG" id="tva:5468984"/>
<dbReference type="VEuPathDB" id="TrichDB:TVAGG3_1045450"/>
<dbReference type="OrthoDB" id="442176at2759"/>
<dbReference type="EMBL" id="DS113178">
    <property type="protein sequence ID" value="EAY23419.1"/>
    <property type="molecule type" value="Genomic_DNA"/>
</dbReference>
<organism evidence="5 6">
    <name type="scientific">Trichomonas vaginalis (strain ATCC PRA-98 / G3)</name>
    <dbReference type="NCBI Taxonomy" id="412133"/>
    <lineage>
        <taxon>Eukaryota</taxon>
        <taxon>Metamonada</taxon>
        <taxon>Parabasalia</taxon>
        <taxon>Trichomonadida</taxon>
        <taxon>Trichomonadidae</taxon>
        <taxon>Trichomonas</taxon>
    </lineage>
</organism>
<dbReference type="RefSeq" id="XP_001584405.1">
    <property type="nucleotide sequence ID" value="XM_001584355.1"/>
</dbReference>
<dbReference type="InterPro" id="IPR000850">
    <property type="entry name" value="Adenylat/UMP-CMP_kin"/>
</dbReference>
<keyword evidence="3 4" id="KW-0418">Kinase</keyword>
<evidence type="ECO:0000256" key="2">
    <source>
        <dbReference type="ARBA" id="ARBA00022741"/>
    </source>
</evidence>
<keyword evidence="6" id="KW-1185">Reference proteome</keyword>
<dbReference type="Proteomes" id="UP000001542">
    <property type="component" value="Unassembled WGS sequence"/>
</dbReference>
<sequence length="218" mass="24443">MSTKDFIFVLGGPGSGKGTQSAVIAKEYGIGYLSTGDLLRETIKKLENPPKDMSEEELNKIKELAEIMKNGGLVDDKTVIDLIKKKMSSSKEEHWFIDGFPRKMSQCEAFAAELGEPVTCLYINVPEDVLINRLLKRGETSGRADDNEEAIKKRLKTYIEESQPVIEHYKGKGKVAEIDGNRSIDQVHESCVEAIKKHWKLQNKVEEAVKNSKCCLLI</sequence>
<reference evidence="5" key="1">
    <citation type="submission" date="2006-10" db="EMBL/GenBank/DDBJ databases">
        <authorList>
            <person name="Amadeo P."/>
            <person name="Zhao Q."/>
            <person name="Wortman J."/>
            <person name="Fraser-Liggett C."/>
            <person name="Carlton J."/>
        </authorList>
    </citation>
    <scope>NUCLEOTIDE SEQUENCE</scope>
    <source>
        <strain evidence="5">G3</strain>
    </source>
</reference>
<comment type="similarity">
    <text evidence="4">Belongs to the adenylate kinase family.</text>
</comment>
<dbReference type="OMA" id="IHHISIG"/>
<keyword evidence="1 4" id="KW-0808">Transferase</keyword>
<evidence type="ECO:0000313" key="6">
    <source>
        <dbReference type="Proteomes" id="UP000001542"/>
    </source>
</evidence>
<dbReference type="VEuPathDB" id="TrichDB:TVAG_070830"/>
<dbReference type="STRING" id="5722.A2D7Y6"/>
<dbReference type="PANTHER" id="PTHR23359">
    <property type="entry name" value="NUCLEOTIDE KINASE"/>
    <property type="match status" value="1"/>
</dbReference>
<evidence type="ECO:0000256" key="1">
    <source>
        <dbReference type="ARBA" id="ARBA00022679"/>
    </source>
</evidence>
<dbReference type="PROSITE" id="PS00113">
    <property type="entry name" value="ADENYLATE_KINASE"/>
    <property type="match status" value="1"/>
</dbReference>
<dbReference type="InterPro" id="IPR027417">
    <property type="entry name" value="P-loop_NTPase"/>
</dbReference>
<protein>
    <submittedName>
        <fullName evidence="5">Adenylate kinase family protein</fullName>
    </submittedName>
</protein>
<dbReference type="Gene3D" id="3.40.50.300">
    <property type="entry name" value="P-loop containing nucleotide triphosphate hydrolases"/>
    <property type="match status" value="1"/>
</dbReference>
<dbReference type="InterPro" id="IPR033690">
    <property type="entry name" value="Adenylat_kinase_CS"/>
</dbReference>
<name>A2D7Y6_TRIV3</name>
<evidence type="ECO:0000256" key="3">
    <source>
        <dbReference type="ARBA" id="ARBA00022777"/>
    </source>
</evidence>
<dbReference type="CDD" id="cd01428">
    <property type="entry name" value="ADK"/>
    <property type="match status" value="1"/>
</dbReference>
<gene>
    <name evidence="5" type="ORF">TVAG_070830</name>
</gene>
<evidence type="ECO:0000256" key="4">
    <source>
        <dbReference type="RuleBase" id="RU003330"/>
    </source>
</evidence>